<feature type="chain" id="PRO_5046323001" evidence="1">
    <location>
        <begin position="22"/>
        <end position="182"/>
    </location>
</feature>
<dbReference type="InterPro" id="IPR007372">
    <property type="entry name" value="Lipid/polyisoprenoid-bd_YceI"/>
</dbReference>
<dbReference type="InterPro" id="IPR036761">
    <property type="entry name" value="TTHA0802/YceI-like_sf"/>
</dbReference>
<sequence length="182" mass="20441">MKKTSILLHCFLLWSVTYIYAQHQTRVCKDVRLSFFSKAPLENIEAHSQAGVSALHIITGDIIVKVRNNSFVFDKKLMQEHFNENYMESHRYPISEFKGKITDAQKLLTDGSYELLVTGTLHVHGVGRPCSTKVKFIVRNGTLQAATNFVIKLADHHIKIPAVVGQNIAETVTINIAASYSL</sequence>
<evidence type="ECO:0000259" key="2">
    <source>
        <dbReference type="Pfam" id="PF04264"/>
    </source>
</evidence>
<dbReference type="Gene3D" id="2.40.128.110">
    <property type="entry name" value="Lipid/polyisoprenoid-binding, YceI-like"/>
    <property type="match status" value="1"/>
</dbReference>
<name>A0ABW5KMW7_9SPHI</name>
<reference evidence="4" key="1">
    <citation type="journal article" date="2019" name="Int. J. Syst. Evol. Microbiol.">
        <title>The Global Catalogue of Microorganisms (GCM) 10K type strain sequencing project: providing services to taxonomists for standard genome sequencing and annotation.</title>
        <authorList>
            <consortium name="The Broad Institute Genomics Platform"/>
            <consortium name="The Broad Institute Genome Sequencing Center for Infectious Disease"/>
            <person name="Wu L."/>
            <person name="Ma J."/>
        </authorList>
    </citation>
    <scope>NUCLEOTIDE SEQUENCE [LARGE SCALE GENOMIC DNA]</scope>
    <source>
        <strain evidence="4">KCTC 42662</strain>
    </source>
</reference>
<dbReference type="Proteomes" id="UP001597545">
    <property type="component" value="Unassembled WGS sequence"/>
</dbReference>
<evidence type="ECO:0000313" key="3">
    <source>
        <dbReference type="EMBL" id="MFD2549705.1"/>
    </source>
</evidence>
<gene>
    <name evidence="3" type="ORF">ACFSR5_18820</name>
</gene>
<dbReference type="Pfam" id="PF04264">
    <property type="entry name" value="YceI"/>
    <property type="match status" value="1"/>
</dbReference>
<accession>A0ABW5KMW7</accession>
<dbReference type="EMBL" id="JBHULR010000020">
    <property type="protein sequence ID" value="MFD2549705.1"/>
    <property type="molecule type" value="Genomic_DNA"/>
</dbReference>
<protein>
    <submittedName>
        <fullName evidence="3">YceI family protein</fullName>
    </submittedName>
</protein>
<dbReference type="SUPFAM" id="SSF101874">
    <property type="entry name" value="YceI-like"/>
    <property type="match status" value="1"/>
</dbReference>
<proteinExistence type="predicted"/>
<feature type="domain" description="Lipid/polyisoprenoid-binding YceI-like" evidence="2">
    <location>
        <begin position="60"/>
        <end position="178"/>
    </location>
</feature>
<evidence type="ECO:0000256" key="1">
    <source>
        <dbReference type="SAM" id="SignalP"/>
    </source>
</evidence>
<organism evidence="3 4">
    <name type="scientific">Sphingobacterium suaedae</name>
    <dbReference type="NCBI Taxonomy" id="1686402"/>
    <lineage>
        <taxon>Bacteria</taxon>
        <taxon>Pseudomonadati</taxon>
        <taxon>Bacteroidota</taxon>
        <taxon>Sphingobacteriia</taxon>
        <taxon>Sphingobacteriales</taxon>
        <taxon>Sphingobacteriaceae</taxon>
        <taxon>Sphingobacterium</taxon>
    </lineage>
</organism>
<keyword evidence="1" id="KW-0732">Signal</keyword>
<keyword evidence="4" id="KW-1185">Reference proteome</keyword>
<comment type="caution">
    <text evidence="3">The sequence shown here is derived from an EMBL/GenBank/DDBJ whole genome shotgun (WGS) entry which is preliminary data.</text>
</comment>
<dbReference type="RefSeq" id="WP_380906025.1">
    <property type="nucleotide sequence ID" value="NZ_JBHUEG010000019.1"/>
</dbReference>
<feature type="signal peptide" evidence="1">
    <location>
        <begin position="1"/>
        <end position="21"/>
    </location>
</feature>
<evidence type="ECO:0000313" key="4">
    <source>
        <dbReference type="Proteomes" id="UP001597545"/>
    </source>
</evidence>